<dbReference type="EMBL" id="AP017315">
    <property type="protein sequence ID" value="BAU32230.1"/>
    <property type="molecule type" value="Genomic_DNA"/>
</dbReference>
<reference evidence="12 13" key="2">
    <citation type="submission" date="2016-01" db="EMBL/GenBank/DDBJ databases">
        <title>Microcella alkaliphila JAM AC0309 whole genome shotgun sequence.</title>
        <authorList>
            <person name="Kurata A."/>
            <person name="Hirose Y."/>
            <person name="Kishimoto N."/>
            <person name="Kobayashi T."/>
        </authorList>
    </citation>
    <scope>NUCLEOTIDE SEQUENCE [LARGE SCALE GENOMIC DNA]</scope>
    <source>
        <strain evidence="12 13">JAM AC0309</strain>
    </source>
</reference>
<dbReference type="Pfam" id="PF22599">
    <property type="entry name" value="SecDF_P1_head"/>
    <property type="match status" value="1"/>
</dbReference>
<comment type="subunit">
    <text evidence="8">Forms a complex with SecF. Part of the essential Sec protein translocation apparatus which comprises SecA, SecYEG and auxiliary proteins SecDF. Other proteins may also be involved.</text>
</comment>
<dbReference type="GO" id="GO:0043952">
    <property type="term" value="P:protein transport by the Sec complex"/>
    <property type="evidence" value="ECO:0007669"/>
    <property type="project" value="UniProtKB-UniRule"/>
</dbReference>
<keyword evidence="7 8" id="KW-0472">Membrane</keyword>
<feature type="region of interest" description="Disordered" evidence="9">
    <location>
        <begin position="567"/>
        <end position="605"/>
    </location>
</feature>
<evidence type="ECO:0000256" key="7">
    <source>
        <dbReference type="ARBA" id="ARBA00023136"/>
    </source>
</evidence>
<keyword evidence="6 8" id="KW-0811">Translocation</keyword>
<dbReference type="Gene3D" id="3.30.1360.200">
    <property type="match status" value="1"/>
</dbReference>
<evidence type="ECO:0000256" key="8">
    <source>
        <dbReference type="HAMAP-Rule" id="MF_01463"/>
    </source>
</evidence>
<evidence type="ECO:0000259" key="11">
    <source>
        <dbReference type="Pfam" id="PF22599"/>
    </source>
</evidence>
<dbReference type="GO" id="GO:0006605">
    <property type="term" value="P:protein targeting"/>
    <property type="evidence" value="ECO:0007669"/>
    <property type="project" value="UniProtKB-UniRule"/>
</dbReference>
<feature type="transmembrane region" description="Helical" evidence="8">
    <location>
        <begin position="508"/>
        <end position="529"/>
    </location>
</feature>
<dbReference type="RefSeq" id="WP_096421335.1">
    <property type="nucleotide sequence ID" value="NZ_AP017315.1"/>
</dbReference>
<protein>
    <recommendedName>
        <fullName evidence="8">Protein translocase subunit SecD</fullName>
    </recommendedName>
</protein>
<dbReference type="SUPFAM" id="SSF82866">
    <property type="entry name" value="Multidrug efflux transporter AcrB transmembrane domain"/>
    <property type="match status" value="1"/>
</dbReference>
<feature type="transmembrane region" description="Helical" evidence="8">
    <location>
        <begin position="380"/>
        <end position="398"/>
    </location>
</feature>
<feature type="compositionally biased region" description="Acidic residues" evidence="9">
    <location>
        <begin position="178"/>
        <end position="191"/>
    </location>
</feature>
<dbReference type="KEGG" id="malk:MalAC0309_1377"/>
<dbReference type="OrthoDB" id="5240379at2"/>
<feature type="compositionally biased region" description="Acidic residues" evidence="9">
    <location>
        <begin position="140"/>
        <end position="159"/>
    </location>
</feature>
<dbReference type="InterPro" id="IPR054384">
    <property type="entry name" value="SecDF_P1_head"/>
</dbReference>
<keyword evidence="4 8" id="KW-0653">Protein transport</keyword>
<evidence type="ECO:0000256" key="4">
    <source>
        <dbReference type="ARBA" id="ARBA00022927"/>
    </source>
</evidence>
<keyword evidence="5 8" id="KW-1133">Transmembrane helix</keyword>
<evidence type="ECO:0000256" key="3">
    <source>
        <dbReference type="ARBA" id="ARBA00022692"/>
    </source>
</evidence>
<feature type="transmembrane region" description="Helical" evidence="8">
    <location>
        <begin position="405"/>
        <end position="425"/>
    </location>
</feature>
<comment type="function">
    <text evidence="8">Part of the Sec protein translocase complex. Interacts with the SecYEG preprotein conducting channel. SecDF uses the proton motive force (PMF) to complete protein translocation after the ATP-dependent function of SecA.</text>
</comment>
<comment type="similarity">
    <text evidence="8">Belongs to the SecD/SecF family. SecD subfamily.</text>
</comment>
<evidence type="ECO:0000256" key="5">
    <source>
        <dbReference type="ARBA" id="ARBA00022989"/>
    </source>
</evidence>
<dbReference type="Proteomes" id="UP000218965">
    <property type="component" value="Chromosome"/>
</dbReference>
<reference evidence="13" key="1">
    <citation type="submission" date="2015-12" db="EMBL/GenBank/DDBJ databases">
        <authorList>
            <person name="Shamseldin A."/>
            <person name="Moawad H."/>
            <person name="Abd El-Rahim W.M."/>
            <person name="Sadowsky M.J."/>
        </authorList>
    </citation>
    <scope>NUCLEOTIDE SEQUENCE [LARGE SCALE GENOMIC DNA]</scope>
    <source>
        <strain evidence="13">JAM AC0309</strain>
    </source>
</reference>
<evidence type="ECO:0000256" key="1">
    <source>
        <dbReference type="ARBA" id="ARBA00022448"/>
    </source>
</evidence>
<feature type="transmembrane region" description="Helical" evidence="8">
    <location>
        <begin position="431"/>
        <end position="456"/>
    </location>
</feature>
<name>A0A0U5BPN6_9MICO</name>
<feature type="domain" description="SecDF P1 head subdomain" evidence="11">
    <location>
        <begin position="249"/>
        <end position="359"/>
    </location>
</feature>
<dbReference type="GO" id="GO:0065002">
    <property type="term" value="P:intracellular protein transmembrane transport"/>
    <property type="evidence" value="ECO:0007669"/>
    <property type="project" value="UniProtKB-UniRule"/>
</dbReference>
<dbReference type="InterPro" id="IPR055344">
    <property type="entry name" value="SecD_SecF_C_bact"/>
</dbReference>
<dbReference type="PANTHER" id="PTHR30081:SF1">
    <property type="entry name" value="PROTEIN TRANSLOCASE SUBUNIT SECD"/>
    <property type="match status" value="1"/>
</dbReference>
<dbReference type="GO" id="GO:0005886">
    <property type="term" value="C:plasma membrane"/>
    <property type="evidence" value="ECO:0007669"/>
    <property type="project" value="UniProtKB-SubCell"/>
</dbReference>
<dbReference type="AlphaFoldDB" id="A0A0U5BPN6"/>
<keyword evidence="3 8" id="KW-0812">Transmembrane</keyword>
<evidence type="ECO:0000313" key="13">
    <source>
        <dbReference type="Proteomes" id="UP000218965"/>
    </source>
</evidence>
<feature type="domain" description="Protein translocase subunit SecDF P1" evidence="10">
    <location>
        <begin position="70"/>
        <end position="126"/>
    </location>
</feature>
<dbReference type="InterPro" id="IPR048631">
    <property type="entry name" value="SecD_1st"/>
</dbReference>
<comment type="subcellular location">
    <subcellularLocation>
        <location evidence="8">Cell membrane</location>
        <topology evidence="8">Multi-pass membrane protein</topology>
    </subcellularLocation>
</comment>
<keyword evidence="1 8" id="KW-0813">Transport</keyword>
<dbReference type="HAMAP" id="MF_01463_B">
    <property type="entry name" value="SecD_B"/>
    <property type="match status" value="1"/>
</dbReference>
<feature type="transmembrane region" description="Helical" evidence="8">
    <location>
        <begin position="484"/>
        <end position="502"/>
    </location>
</feature>
<dbReference type="GO" id="GO:0015450">
    <property type="term" value="F:protein-transporting ATPase activity"/>
    <property type="evidence" value="ECO:0007669"/>
    <property type="project" value="InterPro"/>
</dbReference>
<feature type="region of interest" description="Disordered" evidence="9">
    <location>
        <begin position="132"/>
        <end position="205"/>
    </location>
</feature>
<evidence type="ECO:0000256" key="6">
    <source>
        <dbReference type="ARBA" id="ARBA00023010"/>
    </source>
</evidence>
<feature type="compositionally biased region" description="Basic and acidic residues" evidence="9">
    <location>
        <begin position="581"/>
        <end position="605"/>
    </location>
</feature>
<feature type="compositionally biased region" description="Low complexity" evidence="9">
    <location>
        <begin position="160"/>
        <end position="177"/>
    </location>
</feature>
<dbReference type="PANTHER" id="PTHR30081">
    <property type="entry name" value="PROTEIN-EXPORT MEMBRANE PROTEIN SEC"/>
    <property type="match status" value="1"/>
</dbReference>
<dbReference type="InterPro" id="IPR022813">
    <property type="entry name" value="SecD/SecF_arch_bac"/>
</dbReference>
<proteinExistence type="inferred from homology"/>
<gene>
    <name evidence="8 12" type="primary">secD</name>
    <name evidence="12" type="ORF">MalAC0309_1377</name>
</gene>
<dbReference type="NCBIfam" id="TIGR01129">
    <property type="entry name" value="secD"/>
    <property type="match status" value="1"/>
</dbReference>
<dbReference type="Gene3D" id="3.30.70.3220">
    <property type="match status" value="1"/>
</dbReference>
<evidence type="ECO:0000259" key="10">
    <source>
        <dbReference type="Pfam" id="PF21760"/>
    </source>
</evidence>
<dbReference type="Pfam" id="PF21760">
    <property type="entry name" value="SecD_1st"/>
    <property type="match status" value="1"/>
</dbReference>
<evidence type="ECO:0000256" key="2">
    <source>
        <dbReference type="ARBA" id="ARBA00022475"/>
    </source>
</evidence>
<comment type="caution">
    <text evidence="8">Lacks conserved residue(s) required for the propagation of feature annotation.</text>
</comment>
<evidence type="ECO:0000313" key="12">
    <source>
        <dbReference type="EMBL" id="BAU32230.1"/>
    </source>
</evidence>
<dbReference type="InterPro" id="IPR005791">
    <property type="entry name" value="SecD"/>
</dbReference>
<evidence type="ECO:0000256" key="9">
    <source>
        <dbReference type="SAM" id="MobiDB-lite"/>
    </source>
</evidence>
<keyword evidence="2 8" id="KW-1003">Cell membrane</keyword>
<dbReference type="NCBIfam" id="TIGR00916">
    <property type="entry name" value="2A0604s01"/>
    <property type="match status" value="1"/>
</dbReference>
<accession>A0A0U5BPN6</accession>
<sequence>MARSTPERKALRSLVWLLVIIIGLVSANAASVALNEGDWTPRLALDLQGGTQLILEPQIEEGADVSQEQLDQAVAIIRQRVDAGGVSEAEINTQGGRNIVVSIPGTPDQATIDRIQSAAKLEFRPVLAADAASNSTIGGTDEDATEDGGTDEGATDDGATENGTEDGAAGDGAATDDAAAEDGAATDETDAPEAPPVAPTDASDLAWITPEVRELFDTVDCMALDELGTNVAPVDEPLVTCDVDGIVKYILGPVEVEGASIVDARAGLIASQTGVTTTEWGVNIEFDAVGTQQFRTVTERLITFQGIQNQFAIVLDGSVISAPRTLAAITNGQPQISGSFTQETAQVLADQLRFGALPIGFELLSQENISATLGISQLESGIIAGVIGLLLVMGYALFQYRALGGVIIASLMVAAVLSYFVILYLSNQQGYRLSLAGVAGLIISIGVIADGFIVYFERVRDELRDGRSLPNAVEAGWSRAFRTILISNVVSFIGAVVLYVLAVGNVRGFAFTLGIMTLVNIVIVTLMTYPMLRLIARTEFFASGNPLSGLDPKALGAVYRGRAQFRAPVATPKKNTGSSREAQRRQTIAERKAAEAEMAGKKDAR</sequence>
<organism evidence="12 13">
    <name type="scientific">Microcella alkaliphila</name>
    <dbReference type="NCBI Taxonomy" id="279828"/>
    <lineage>
        <taxon>Bacteria</taxon>
        <taxon>Bacillati</taxon>
        <taxon>Actinomycetota</taxon>
        <taxon>Actinomycetes</taxon>
        <taxon>Micrococcales</taxon>
        <taxon>Microbacteriaceae</taxon>
        <taxon>Microcella</taxon>
    </lineage>
</organism>